<evidence type="ECO:0000256" key="1">
    <source>
        <dbReference type="ARBA" id="ARBA00006046"/>
    </source>
</evidence>
<dbReference type="EMBL" id="CVRY01000003">
    <property type="protein sequence ID" value="CRL62247.1"/>
    <property type="molecule type" value="Genomic_DNA"/>
</dbReference>
<dbReference type="Gene3D" id="3.50.50.60">
    <property type="entry name" value="FAD/NAD(P)-binding domain"/>
    <property type="match status" value="2"/>
</dbReference>
<comment type="cofactor">
    <cofactor evidence="5">
        <name>FMN</name>
        <dbReference type="ChEBI" id="CHEBI:58210"/>
    </cofactor>
</comment>
<dbReference type="SUPFAM" id="SSF51905">
    <property type="entry name" value="FAD/NAD(P)-binding domain"/>
    <property type="match status" value="1"/>
</dbReference>
<accession>A0A0G4Q8G9</accession>
<dbReference type="AlphaFoldDB" id="A0A0G4Q8G9"/>
<keyword evidence="4 5" id="KW-0560">Oxidoreductase</keyword>
<dbReference type="PANTHER" id="PTHR43734:SF7">
    <property type="entry name" value="4,4'-DIAPONEUROSPORENE OXYGENASE"/>
    <property type="match status" value="1"/>
</dbReference>
<dbReference type="Pfam" id="PF00890">
    <property type="entry name" value="FAD_binding_2"/>
    <property type="match status" value="1"/>
</dbReference>
<comment type="catalytic activity">
    <reaction evidence="5">
        <text>a quinone + sn-glycerol 3-phosphate = dihydroxyacetone phosphate + a quinol</text>
        <dbReference type="Rhea" id="RHEA:18977"/>
        <dbReference type="ChEBI" id="CHEBI:24646"/>
        <dbReference type="ChEBI" id="CHEBI:57597"/>
        <dbReference type="ChEBI" id="CHEBI:57642"/>
        <dbReference type="ChEBI" id="CHEBI:132124"/>
        <dbReference type="EC" id="1.1.5.3"/>
    </reaction>
</comment>
<dbReference type="GO" id="GO:0019563">
    <property type="term" value="P:glycerol catabolic process"/>
    <property type="evidence" value="ECO:0007669"/>
    <property type="project" value="UniProtKB-UniRule"/>
</dbReference>
<dbReference type="NCBIfam" id="TIGR03378">
    <property type="entry name" value="glycerol3P_GlpB"/>
    <property type="match status" value="1"/>
</dbReference>
<dbReference type="GO" id="GO:0004368">
    <property type="term" value="F:glycerol-3-phosphate dehydrogenase (quinone) activity"/>
    <property type="evidence" value="ECO:0007669"/>
    <property type="project" value="UniProtKB-UniRule"/>
</dbReference>
<comment type="pathway">
    <text evidence="5">Polyol metabolism; glycerol degradation via glycerol kinase pathway; glycerone phosphate from sn-glycerol 3-phosphate (anaerobic route): step 1/1.</text>
</comment>
<dbReference type="Proteomes" id="UP000183920">
    <property type="component" value="Unassembled WGS sequence"/>
</dbReference>
<dbReference type="GO" id="GO:0009331">
    <property type="term" value="C:glycerol-3-phosphate dehydrogenase (FAD) complex"/>
    <property type="evidence" value="ECO:0007669"/>
    <property type="project" value="InterPro"/>
</dbReference>
<evidence type="ECO:0000259" key="6">
    <source>
        <dbReference type="Pfam" id="PF00890"/>
    </source>
</evidence>
<evidence type="ECO:0000256" key="4">
    <source>
        <dbReference type="ARBA" id="ARBA00023002"/>
    </source>
</evidence>
<dbReference type="UniPathway" id="UPA00618">
    <property type="reaction ID" value="UER00673"/>
</dbReference>
<proteinExistence type="inferred from homology"/>
<protein>
    <recommendedName>
        <fullName evidence="5">Anaerobic glycerol-3-phosphate dehydrogenase subunit B</fullName>
        <shortName evidence="5">Anaerobic G-3-P dehydrogenase subunit B</shortName>
        <shortName evidence="5">Anaerobic G3Pdhase B</shortName>
        <ecNumber evidence="5">1.1.5.3</ecNumber>
    </recommendedName>
</protein>
<organism evidence="7 8">
    <name type="scientific">Proteus penneri</name>
    <dbReference type="NCBI Taxonomy" id="102862"/>
    <lineage>
        <taxon>Bacteria</taxon>
        <taxon>Pseudomonadati</taxon>
        <taxon>Pseudomonadota</taxon>
        <taxon>Gammaproteobacteria</taxon>
        <taxon>Enterobacterales</taxon>
        <taxon>Morganellaceae</taxon>
        <taxon>Proteus</taxon>
    </lineage>
</organism>
<dbReference type="InterPro" id="IPR009158">
    <property type="entry name" value="G3P_DH_GlpB_su"/>
</dbReference>
<dbReference type="NCBIfam" id="NF003721">
    <property type="entry name" value="PRK05329.1-4"/>
    <property type="match status" value="1"/>
</dbReference>
<dbReference type="InterPro" id="IPR036188">
    <property type="entry name" value="FAD/NAD-bd_sf"/>
</dbReference>
<keyword evidence="3 5" id="KW-0288">FMN</keyword>
<dbReference type="EC" id="1.1.5.3" evidence="5"/>
<dbReference type="HAMAP" id="MF_00753">
    <property type="entry name" value="Glycerol3P_GlpB"/>
    <property type="match status" value="1"/>
</dbReference>
<dbReference type="InterPro" id="IPR003953">
    <property type="entry name" value="FAD-dep_OxRdtase_2_FAD-bd"/>
</dbReference>
<reference evidence="8" key="1">
    <citation type="submission" date="2015-06" db="EMBL/GenBank/DDBJ databases">
        <authorList>
            <person name="Urmite Genomes"/>
        </authorList>
    </citation>
    <scope>NUCLEOTIDE SEQUENCE [LARGE SCALE GENOMIC DNA]</scope>
    <source>
        <strain evidence="8">CSUR P1867</strain>
    </source>
</reference>
<evidence type="ECO:0000313" key="8">
    <source>
        <dbReference type="Proteomes" id="UP000183920"/>
    </source>
</evidence>
<dbReference type="PANTHER" id="PTHR43734">
    <property type="entry name" value="PHYTOENE DESATURASE"/>
    <property type="match status" value="1"/>
</dbReference>
<sequence>MKFDVIIIGSGLAGLTAGIRLAEAGKSCAIISNGQSALHFSSGSLDLLTHLPDGSLVTQPKKALAALSELAPKHPYSRMGESQVSILIEQAQALLSTTKDLEYQGNGDENHYRITPVGRSRMSWMSPKRVPTHGIDQALPWKKLAVVGIEGFLDFQPQFASNTLNEQDVEAIPYHIHLPLLDRLRDNPSEFRAVNIARYLDKPENTKALAEELKKHIDNSVEAIILPACIGLDAEEPVTLLEQLVGKPICLLPTLPPSLLGIRLHQALKLRFQKAGGLIMPGDRAEQVDLIGNKVTGVHTRSHTDIPIRSEHVVLATGSFFNNGLIAEFDRVYEPLMELDLLETLPRNEWTQVNVFAKQPYMRFGVDTDNQLRPMKYGEVLENVYAVGAVLGGFDPLNEGCGAGVSMISALYAAQQILQHNKSEQTTSAVVEAAQ</sequence>
<comment type="similarity">
    <text evidence="1">Belongs to the carotenoid/retinoid oxidoreductase family.</text>
</comment>
<dbReference type="RefSeq" id="WP_072063818.1">
    <property type="nucleotide sequence ID" value="NZ_CVRY01000003.1"/>
</dbReference>
<evidence type="ECO:0000313" key="7">
    <source>
        <dbReference type="EMBL" id="CRL62247.1"/>
    </source>
</evidence>
<name>A0A0G4Q8G9_9GAMM</name>
<dbReference type="NCBIfam" id="NF003719">
    <property type="entry name" value="PRK05329.1-2"/>
    <property type="match status" value="1"/>
</dbReference>
<comment type="function">
    <text evidence="5">Conversion of glycerol 3-phosphate to dihydroxyacetone. Uses fumarate or nitrate as electron acceptor.</text>
</comment>
<keyword evidence="2 5" id="KW-0285">Flavoprotein</keyword>
<comment type="subunit">
    <text evidence="5">Composed of a catalytic GlpA/B dimer and of membrane bound GlpC.</text>
</comment>
<dbReference type="NCBIfam" id="NF003718">
    <property type="entry name" value="PRK05329.1-1"/>
    <property type="match status" value="1"/>
</dbReference>
<gene>
    <name evidence="5 7" type="primary">glpB</name>
    <name evidence="7" type="ORF">BN1804_01874</name>
</gene>
<dbReference type="NCBIfam" id="NF003720">
    <property type="entry name" value="PRK05329.1-3"/>
    <property type="match status" value="1"/>
</dbReference>
<feature type="domain" description="FAD-dependent oxidoreductase 2 FAD-binding" evidence="6">
    <location>
        <begin position="4"/>
        <end position="405"/>
    </location>
</feature>
<evidence type="ECO:0000256" key="3">
    <source>
        <dbReference type="ARBA" id="ARBA00022643"/>
    </source>
</evidence>
<comment type="similarity">
    <text evidence="5">Belongs to the anaerobic G-3-P dehydrogenase subunit B family.</text>
</comment>
<evidence type="ECO:0000256" key="2">
    <source>
        <dbReference type="ARBA" id="ARBA00022630"/>
    </source>
</evidence>
<evidence type="ECO:0000256" key="5">
    <source>
        <dbReference type="HAMAP-Rule" id="MF_00753"/>
    </source>
</evidence>
<dbReference type="PIRSF" id="PIRSF000141">
    <property type="entry name" value="Anaerobic_G3P_dh"/>
    <property type="match status" value="1"/>
</dbReference>